<dbReference type="EMBL" id="BARS01055706">
    <property type="protein sequence ID" value="GAG48252.1"/>
    <property type="molecule type" value="Genomic_DNA"/>
</dbReference>
<organism evidence="2">
    <name type="scientific">marine sediment metagenome</name>
    <dbReference type="NCBI Taxonomy" id="412755"/>
    <lineage>
        <taxon>unclassified sequences</taxon>
        <taxon>metagenomes</taxon>
        <taxon>ecological metagenomes</taxon>
    </lineage>
</organism>
<proteinExistence type="predicted"/>
<dbReference type="Pfam" id="PF01842">
    <property type="entry name" value="ACT"/>
    <property type="match status" value="1"/>
</dbReference>
<dbReference type="InterPro" id="IPR002912">
    <property type="entry name" value="ACT_dom"/>
</dbReference>
<evidence type="ECO:0000313" key="2">
    <source>
        <dbReference type="EMBL" id="GAG48252.1"/>
    </source>
</evidence>
<reference evidence="2" key="1">
    <citation type="journal article" date="2014" name="Front. Microbiol.">
        <title>High frequency of phylogenetically diverse reductive dehalogenase-homologous genes in deep subseafloor sedimentary metagenomes.</title>
        <authorList>
            <person name="Kawai M."/>
            <person name="Futagami T."/>
            <person name="Toyoda A."/>
            <person name="Takaki Y."/>
            <person name="Nishi S."/>
            <person name="Hori S."/>
            <person name="Arai W."/>
            <person name="Tsubouchi T."/>
            <person name="Morono Y."/>
            <person name="Uchiyama I."/>
            <person name="Ito T."/>
            <person name="Fujiyama A."/>
            <person name="Inagaki F."/>
            <person name="Takami H."/>
        </authorList>
    </citation>
    <scope>NUCLEOTIDE SEQUENCE</scope>
    <source>
        <strain evidence="2">Expedition CK06-06</strain>
    </source>
</reference>
<name>X0YMS2_9ZZZZ</name>
<feature type="non-terminal residue" evidence="2">
    <location>
        <position position="106"/>
    </location>
</feature>
<accession>X0YMS2</accession>
<dbReference type="Gene3D" id="3.30.2130.10">
    <property type="entry name" value="VC0802-like"/>
    <property type="match status" value="1"/>
</dbReference>
<comment type="caution">
    <text evidence="2">The sequence shown here is derived from an EMBL/GenBank/DDBJ whole genome shotgun (WGS) entry which is preliminary data.</text>
</comment>
<dbReference type="AlphaFoldDB" id="X0YMS2"/>
<sequence length="106" mass="11386">MRVDVSHVDVWAVSIKDRPGTLAEKLNALAQANVDLEFAIARRVKPGTGVVFVTPIKGPRQIRAARKAGFEKTKSLHGIRVATGNKPGFGAELTMRLAEAGINLRG</sequence>
<dbReference type="PROSITE" id="PS51671">
    <property type="entry name" value="ACT"/>
    <property type="match status" value="1"/>
</dbReference>
<gene>
    <name evidence="2" type="ORF">S01H1_82201</name>
</gene>
<protein>
    <recommendedName>
        <fullName evidence="1">ACT domain-containing protein</fullName>
    </recommendedName>
</protein>
<evidence type="ECO:0000259" key="1">
    <source>
        <dbReference type="PROSITE" id="PS51671"/>
    </source>
</evidence>
<feature type="domain" description="ACT" evidence="1">
    <location>
        <begin position="10"/>
        <end position="84"/>
    </location>
</feature>